<evidence type="ECO:0000259" key="1">
    <source>
        <dbReference type="Pfam" id="PF20250"/>
    </source>
</evidence>
<dbReference type="InterPro" id="IPR046866">
    <property type="entry name" value="FapA_N"/>
</dbReference>
<organism evidence="2 3">
    <name type="scientific">Neomoorella stamsii</name>
    <dbReference type="NCBI Taxonomy" id="1266720"/>
    <lineage>
        <taxon>Bacteria</taxon>
        <taxon>Bacillati</taxon>
        <taxon>Bacillota</taxon>
        <taxon>Clostridia</taxon>
        <taxon>Neomoorellales</taxon>
        <taxon>Neomoorellaceae</taxon>
        <taxon>Neomoorella</taxon>
    </lineage>
</organism>
<name>A0A9X7P672_9FIRM</name>
<dbReference type="AlphaFoldDB" id="A0A9X7P672"/>
<evidence type="ECO:0000313" key="2">
    <source>
        <dbReference type="EMBL" id="PRR72669.1"/>
    </source>
</evidence>
<keyword evidence="3" id="KW-1185">Reference proteome</keyword>
<sequence length="605" mass="65584">MHMESLKTGAFEQPGENGVAPRAAIIDGQLVIKHPPGGPYPVIVPCPGLRLVVNGEERSEPTPVNEKDRVEIIVQDERREGYWQVKVTADKQEALLQVKPWVLVRRQVRDLPPARVLYLEVLEQEDFYKPFTLEDLTREIERQGIQYGIDWQACARGLEASTEGTLTIARGQPPVPGKDASVELFFTTQQRVPVAVGEEETVNFRERFRFTAVEAGMVLARKHPAEVGQPGKAVTGEIIVPPEPRDIEMTAGSGAVLSNDGLEIIATIAGRPVARGLKGRVVISVVPALMHPGNVDITSGNISFTGDVMIAGQVEEGMSVEAGGNIYIEGAVSRAMVRAGGLIEVRGNVFSSLLAAGSTVALQQKFGSILARVAAILEQFVAAATQLIHHPSFKKDDLKGGIGPLVLLLLEKKFRDLPAAVELLKKEAHSLPAISMNGLTALMNDLERLVRMPLTINSLKQLEAMLKEIIAWRDEVNTPPQGGADIIIHYALNSTVVATGNIKVIGEGCYHTRLQAGKAVAVHGVFRGGEIQAQGDVYIKELGSRTGTSTKVETRAGAAVTIAHAFENTSIQIGSRQYSFVQEEWGVRLWLDREGNLARRSIPAP</sequence>
<dbReference type="PANTHER" id="PTHR38032:SF1">
    <property type="entry name" value="RNA-BINDING PROTEIN KHPB N-TERMINAL DOMAIN-CONTAINING PROTEIN"/>
    <property type="match status" value="1"/>
</dbReference>
<reference evidence="2 3" key="1">
    <citation type="submission" date="2018-03" db="EMBL/GenBank/DDBJ databases">
        <title>Genome sequence of Moorella stamsii DSM 26217.</title>
        <authorList>
            <person name="Poehlein A."/>
            <person name="Daniel R."/>
        </authorList>
    </citation>
    <scope>NUCLEOTIDE SEQUENCE [LARGE SCALE GENOMIC DNA]</scope>
    <source>
        <strain evidence="3">DSM 26217</strain>
    </source>
</reference>
<dbReference type="EMBL" id="PVXL01000045">
    <property type="protein sequence ID" value="PRR72669.1"/>
    <property type="molecule type" value="Genomic_DNA"/>
</dbReference>
<proteinExistence type="predicted"/>
<dbReference type="SUPFAM" id="SSF63848">
    <property type="entry name" value="Cell-division inhibitor MinC, C-terminal domain"/>
    <property type="match status" value="1"/>
</dbReference>
<comment type="caution">
    <text evidence="2">The sequence shown here is derived from an EMBL/GenBank/DDBJ whole genome shotgun (WGS) entry which is preliminary data.</text>
</comment>
<dbReference type="InterPro" id="IPR046865">
    <property type="entry name" value="FapA_b_solenoid"/>
</dbReference>
<gene>
    <name evidence="2" type="ORF">MOST_18180</name>
</gene>
<dbReference type="InterPro" id="IPR036145">
    <property type="entry name" value="MinC_C_sf"/>
</dbReference>
<accession>A0A9X7P672</accession>
<protein>
    <recommendedName>
        <fullName evidence="1">Flagellar Assembly Protein A N-terminal region domain-containing protein</fullName>
    </recommendedName>
</protein>
<dbReference type="PANTHER" id="PTHR38032">
    <property type="entry name" value="POLYMERASE-RELATED"/>
    <property type="match status" value="1"/>
</dbReference>
<dbReference type="InterPro" id="IPR005646">
    <property type="entry name" value="FapA"/>
</dbReference>
<dbReference type="GO" id="GO:0000902">
    <property type="term" value="P:cell morphogenesis"/>
    <property type="evidence" value="ECO:0007669"/>
    <property type="project" value="InterPro"/>
</dbReference>
<dbReference type="Pfam" id="PF03961">
    <property type="entry name" value="FapA"/>
    <property type="match status" value="1"/>
</dbReference>
<feature type="domain" description="Flagellar Assembly Protein A N-terminal region" evidence="1">
    <location>
        <begin position="122"/>
        <end position="275"/>
    </location>
</feature>
<dbReference type="Proteomes" id="UP000239430">
    <property type="component" value="Unassembled WGS sequence"/>
</dbReference>
<dbReference type="Pfam" id="PF20250">
    <property type="entry name" value="FapA_N"/>
    <property type="match status" value="1"/>
</dbReference>
<evidence type="ECO:0000313" key="3">
    <source>
        <dbReference type="Proteomes" id="UP000239430"/>
    </source>
</evidence>